<dbReference type="Proteomes" id="UP000272015">
    <property type="component" value="Unassembled WGS sequence"/>
</dbReference>
<proteinExistence type="predicted"/>
<dbReference type="RefSeq" id="WP_119974903.1">
    <property type="nucleotide sequence ID" value="NZ_JBHSQA010000012.1"/>
</dbReference>
<protein>
    <submittedName>
        <fullName evidence="1">Uncharacterized protein</fullName>
    </submittedName>
</protein>
<evidence type="ECO:0000313" key="2">
    <source>
        <dbReference type="Proteomes" id="UP000272015"/>
    </source>
</evidence>
<comment type="caution">
    <text evidence="1">The sequence shown here is derived from an EMBL/GenBank/DDBJ whole genome shotgun (WGS) entry which is preliminary data.</text>
</comment>
<accession>A0A3A5MG58</accession>
<evidence type="ECO:0000313" key="1">
    <source>
        <dbReference type="EMBL" id="RJT88095.1"/>
    </source>
</evidence>
<reference evidence="1 2" key="1">
    <citation type="submission" date="2018-09" db="EMBL/GenBank/DDBJ databases">
        <title>Novel species of Cryobacterium.</title>
        <authorList>
            <person name="Liu Q."/>
            <person name="Xin Y.-H."/>
        </authorList>
    </citation>
    <scope>NUCLEOTIDE SEQUENCE [LARGE SCALE GENOMIC DNA]</scope>
    <source>
        <strain evidence="1 2">Hh39</strain>
    </source>
</reference>
<name>A0A3A5MG58_9MICO</name>
<dbReference type="EMBL" id="QZVS01000085">
    <property type="protein sequence ID" value="RJT88095.1"/>
    <property type="molecule type" value="Genomic_DNA"/>
</dbReference>
<organism evidence="1 2">
    <name type="scientific">Cryobacterium melibiosiphilum</name>
    <dbReference type="NCBI Taxonomy" id="995039"/>
    <lineage>
        <taxon>Bacteria</taxon>
        <taxon>Bacillati</taxon>
        <taxon>Actinomycetota</taxon>
        <taxon>Actinomycetes</taxon>
        <taxon>Micrococcales</taxon>
        <taxon>Microbacteriaceae</taxon>
        <taxon>Cryobacterium</taxon>
    </lineage>
</organism>
<dbReference type="AlphaFoldDB" id="A0A3A5MG58"/>
<sequence length="102" mass="11155">MSNRAELIAEGRRIAALCPKSDASRAFTGLCDALEAAESPTTVEWGVRITTVGHDTLHASKESAEADVEFWKNRIEPDPNATKFPRALIMRIAATEWEVVAS</sequence>
<gene>
    <name evidence="1" type="ORF">D6T64_11945</name>
</gene>
<keyword evidence="2" id="KW-1185">Reference proteome</keyword>